<dbReference type="InterPro" id="IPR010982">
    <property type="entry name" value="Lambda_DNA-bd_dom_sf"/>
</dbReference>
<comment type="caution">
    <text evidence="2">The sequence shown here is derived from an EMBL/GenBank/DDBJ whole genome shotgun (WGS) entry which is preliminary data.</text>
</comment>
<evidence type="ECO:0000259" key="1">
    <source>
        <dbReference type="PROSITE" id="PS50943"/>
    </source>
</evidence>
<accession>A0ABT4D3P4</accession>
<dbReference type="InterPro" id="IPR001387">
    <property type="entry name" value="Cro/C1-type_HTH"/>
</dbReference>
<dbReference type="SUPFAM" id="SSF47413">
    <property type="entry name" value="lambda repressor-like DNA-binding domains"/>
    <property type="match status" value="1"/>
</dbReference>
<dbReference type="CDD" id="cd00093">
    <property type="entry name" value="HTH_XRE"/>
    <property type="match status" value="1"/>
</dbReference>
<dbReference type="Proteomes" id="UP001078443">
    <property type="component" value="Unassembled WGS sequence"/>
</dbReference>
<organism evidence="2 3">
    <name type="scientific">Clostridium aestuarii</name>
    <dbReference type="NCBI Taxonomy" id="338193"/>
    <lineage>
        <taxon>Bacteria</taxon>
        <taxon>Bacillati</taxon>
        <taxon>Bacillota</taxon>
        <taxon>Clostridia</taxon>
        <taxon>Eubacteriales</taxon>
        <taxon>Clostridiaceae</taxon>
        <taxon>Clostridium</taxon>
    </lineage>
</organism>
<gene>
    <name evidence="2" type="ORF">OW763_15640</name>
</gene>
<name>A0ABT4D3P4_9CLOT</name>
<evidence type="ECO:0000313" key="2">
    <source>
        <dbReference type="EMBL" id="MCY6485757.1"/>
    </source>
</evidence>
<sequence>MNREEFIKKIDSKIKLIRNERNYTQDKMAEIIGISKKTLIQIEKERGSLGWTGAVAVCSIFKDSEILQMTLGGDAQDIILSLAFDKYEENYTITMGGKIWWDEILAKGEYRVQKNIISNHYRILNKGDRRICYSFDSEYINKRLDELYSKDEEK</sequence>
<keyword evidence="3" id="KW-1185">Reference proteome</keyword>
<evidence type="ECO:0000313" key="3">
    <source>
        <dbReference type="Proteomes" id="UP001078443"/>
    </source>
</evidence>
<dbReference type="EMBL" id="JAPQER010000010">
    <property type="protein sequence ID" value="MCY6485757.1"/>
    <property type="molecule type" value="Genomic_DNA"/>
</dbReference>
<protein>
    <submittedName>
        <fullName evidence="2">Helix-turn-helix domain-containing protein</fullName>
    </submittedName>
</protein>
<dbReference type="Gene3D" id="1.10.260.40">
    <property type="entry name" value="lambda repressor-like DNA-binding domains"/>
    <property type="match status" value="1"/>
</dbReference>
<feature type="domain" description="HTH cro/C1-type" evidence="1">
    <location>
        <begin position="14"/>
        <end position="46"/>
    </location>
</feature>
<dbReference type="SMART" id="SM00530">
    <property type="entry name" value="HTH_XRE"/>
    <property type="match status" value="1"/>
</dbReference>
<dbReference type="Pfam" id="PF12844">
    <property type="entry name" value="HTH_19"/>
    <property type="match status" value="1"/>
</dbReference>
<reference evidence="2" key="1">
    <citation type="submission" date="2022-12" db="EMBL/GenBank/DDBJ databases">
        <authorList>
            <person name="Wang J."/>
        </authorList>
    </citation>
    <scope>NUCLEOTIDE SEQUENCE</scope>
    <source>
        <strain evidence="2">HY-45-18</strain>
    </source>
</reference>
<dbReference type="RefSeq" id="WP_268042377.1">
    <property type="nucleotide sequence ID" value="NZ_JAPQER010000010.1"/>
</dbReference>
<dbReference type="PROSITE" id="PS50943">
    <property type="entry name" value="HTH_CROC1"/>
    <property type="match status" value="1"/>
</dbReference>
<proteinExistence type="predicted"/>